<accession>A0A815XCT8</accession>
<dbReference type="AlphaFoldDB" id="A0A815XCT8"/>
<name>A0A815XCT8_9BILA</name>
<sequence length="206" mass="23920">MEKVSTFETLPDEMILHVCQYRRGGEILHSFFNLNSHLNSTITNFCHYVNLTNLTYQQFKFVALQIVLQISGSIRSFVFNARWENFFQLFKLDIRNCQFDNSTDSLKKVLAANNNRLKSVSFDYDSTEFMLTSTNEEEAVSYPNIEELTVRLKTDKTLASVFILVPNITRLHVEVDELSSESKRTLENVPSLVHLKDFQLRSCDTQ</sequence>
<comment type="caution">
    <text evidence="1">The sequence shown here is derived from an EMBL/GenBank/DDBJ whole genome shotgun (WGS) entry which is preliminary data.</text>
</comment>
<proteinExistence type="predicted"/>
<gene>
    <name evidence="1" type="ORF">KQP761_LOCUS17996</name>
</gene>
<reference evidence="1" key="1">
    <citation type="submission" date="2021-02" db="EMBL/GenBank/DDBJ databases">
        <authorList>
            <person name="Nowell W R."/>
        </authorList>
    </citation>
    <scope>NUCLEOTIDE SEQUENCE</scope>
</reference>
<dbReference type="EMBL" id="CAJNOW010009143">
    <property type="protein sequence ID" value="CAF1555821.1"/>
    <property type="molecule type" value="Genomic_DNA"/>
</dbReference>
<protein>
    <submittedName>
        <fullName evidence="1">Uncharacterized protein</fullName>
    </submittedName>
</protein>
<evidence type="ECO:0000313" key="1">
    <source>
        <dbReference type="EMBL" id="CAF1555821.1"/>
    </source>
</evidence>
<organism evidence="1 2">
    <name type="scientific">Rotaria magnacalcarata</name>
    <dbReference type="NCBI Taxonomy" id="392030"/>
    <lineage>
        <taxon>Eukaryota</taxon>
        <taxon>Metazoa</taxon>
        <taxon>Spiralia</taxon>
        <taxon>Gnathifera</taxon>
        <taxon>Rotifera</taxon>
        <taxon>Eurotatoria</taxon>
        <taxon>Bdelloidea</taxon>
        <taxon>Philodinida</taxon>
        <taxon>Philodinidae</taxon>
        <taxon>Rotaria</taxon>
    </lineage>
</organism>
<dbReference type="Proteomes" id="UP000663834">
    <property type="component" value="Unassembled WGS sequence"/>
</dbReference>
<dbReference type="OrthoDB" id="10473793at2759"/>
<dbReference type="SUPFAM" id="SSF52047">
    <property type="entry name" value="RNI-like"/>
    <property type="match status" value="1"/>
</dbReference>
<evidence type="ECO:0000313" key="2">
    <source>
        <dbReference type="Proteomes" id="UP000663834"/>
    </source>
</evidence>